<dbReference type="EMBL" id="JACDUU010000003">
    <property type="protein sequence ID" value="MBA2871393.1"/>
    <property type="molecule type" value="Genomic_DNA"/>
</dbReference>
<sequence length="62" mass="6839">MNRLQVLKSIKENHPSGETLVEVSKEELERVYGGGDVQPETTTPCAYTIGVTIGITLSMWKC</sequence>
<evidence type="ECO:0000313" key="2">
    <source>
        <dbReference type="Proteomes" id="UP000580891"/>
    </source>
</evidence>
<name>A0A7V9YZZ9_9BACL</name>
<proteinExistence type="predicted"/>
<dbReference type="RefSeq" id="WP_181537221.1">
    <property type="nucleotide sequence ID" value="NZ_JACDUU010000003.1"/>
</dbReference>
<comment type="caution">
    <text evidence="1">The sequence shown here is derived from an EMBL/GenBank/DDBJ whole genome shotgun (WGS) entry which is preliminary data.</text>
</comment>
<dbReference type="AlphaFoldDB" id="A0A7V9YZZ9"/>
<organism evidence="1 2">
    <name type="scientific">[Anoxybacillus] calidus</name>
    <dbReference type="NCBI Taxonomy" id="575178"/>
    <lineage>
        <taxon>Bacteria</taxon>
        <taxon>Bacillati</taxon>
        <taxon>Bacillota</taxon>
        <taxon>Bacilli</taxon>
        <taxon>Bacillales</taxon>
        <taxon>Anoxybacillaceae</taxon>
        <taxon>Paranoxybacillus</taxon>
    </lineage>
</organism>
<reference evidence="1 2" key="1">
    <citation type="submission" date="2020-07" db="EMBL/GenBank/DDBJ databases">
        <title>Genomic Encyclopedia of Type Strains, Phase IV (KMG-IV): sequencing the most valuable type-strain genomes for metagenomic binning, comparative biology and taxonomic classification.</title>
        <authorList>
            <person name="Goeker M."/>
        </authorList>
    </citation>
    <scope>NUCLEOTIDE SEQUENCE [LARGE SCALE GENOMIC DNA]</scope>
    <source>
        <strain evidence="1 2">DSM 25220</strain>
    </source>
</reference>
<dbReference type="NCBIfam" id="TIGR03893">
    <property type="entry name" value="lant_SP_1948"/>
    <property type="match status" value="1"/>
</dbReference>
<dbReference type="Pfam" id="PF16934">
    <property type="entry name" value="Mersacidin"/>
    <property type="match status" value="1"/>
</dbReference>
<dbReference type="Proteomes" id="UP000580891">
    <property type="component" value="Unassembled WGS sequence"/>
</dbReference>
<accession>A0A7V9YZZ9</accession>
<evidence type="ECO:0000313" key="1">
    <source>
        <dbReference type="EMBL" id="MBA2871393.1"/>
    </source>
</evidence>
<dbReference type="InterPro" id="IPR027632">
    <property type="entry name" value="Lant_2_A2"/>
</dbReference>
<protein>
    <submittedName>
        <fullName evidence="1">Type 2 lantibiotic (TIGR03893 family)</fullName>
    </submittedName>
</protein>
<dbReference type="GO" id="GO:0050830">
    <property type="term" value="P:defense response to Gram-positive bacterium"/>
    <property type="evidence" value="ECO:0007669"/>
    <property type="project" value="InterPro"/>
</dbReference>
<gene>
    <name evidence="1" type="ORF">HNQ85_001663</name>
</gene>
<keyword evidence="2" id="KW-1185">Reference proteome</keyword>